<dbReference type="EMBL" id="JALJZU010000001">
    <property type="protein sequence ID" value="MCP2006726.1"/>
    <property type="molecule type" value="Genomic_DNA"/>
</dbReference>
<accession>A0AA41H966</accession>
<gene>
    <name evidence="2" type="ORF">KVP70_00830</name>
    <name evidence="3" type="ORF">L1274_000414</name>
</gene>
<sequence length="757" mass="79263">MAGLRQLTPLLANGSIDYTNMLTTSTFGTAVPNALDNSPDTFVGYSSAQNLTHTLDFGPDFTISADSFGLQVRASFPDRIGGVTIYGSNDKDQWTRLTPGLTSVTEDMQTLDVQQDLRALSFRFLKIQMIEPSSNFLELSEFHIFGQRHETVNKLATVTIGSDQALRNRIVPGNTVKLTFKATAPINTVRVSMQGQPATVASSDNLNWTATWVAAGGAAAGTVKFKLDYKTAEGVDANTTVFTTDGSSLYIADQSALIANPPAIAALQDSSGRNQADLLAAVNLLFDSNLTTFTDFRLNGSGAGGYVTFDFKAGGTATLSKVEILARQDSFYTRIKGAVVQGSNDNANWDTISTAAASTMDWQTLTIASPQPYRYIRIVNGNSWYGNMAELRLHGVVASSNKIASTSIASPQSLRNRIVPGNTVKLTFAAKEAINNVSATIQGQAATVSSADNVNFTASATLGQGVATGAVTFAIRYQQQNGADGLPNTGTTDSSSLVLVDEADVIRDVATIATLIDSTANRTAATTLANVNALFDGNLGTLSDFRIGGSNSGVGSYITFDFKAGNLVTLGGVELAARQDSNYARIKGTVIQGSNDNAAWTTLTAPAAATLDWQTLAAASGAYRYLRIYNAGTWYGNMSELRFHGAVTTPPVLRDVGAAVSMTQQGATFNRASGKYVGAVTLTNNGGTALAGPLRLVLGGLTSGVTLDNASGASAGVPYVTLAGPLAAGASANVALTFSNPNRTVVGYTPALLQVLK</sequence>
<organism evidence="2 4">
    <name type="scientific">Duganella violaceipulchra</name>
    <dbReference type="NCBI Taxonomy" id="2849652"/>
    <lineage>
        <taxon>Bacteria</taxon>
        <taxon>Pseudomonadati</taxon>
        <taxon>Pseudomonadota</taxon>
        <taxon>Betaproteobacteria</taxon>
        <taxon>Burkholderiales</taxon>
        <taxon>Oxalobacteraceae</taxon>
        <taxon>Telluria group</taxon>
        <taxon>Duganella</taxon>
    </lineage>
</organism>
<evidence type="ECO:0000313" key="3">
    <source>
        <dbReference type="EMBL" id="MCP2006726.1"/>
    </source>
</evidence>
<evidence type="ECO:0000313" key="4">
    <source>
        <dbReference type="Proteomes" id="UP001155901"/>
    </source>
</evidence>
<evidence type="ECO:0000313" key="2">
    <source>
        <dbReference type="EMBL" id="MBV6319463.1"/>
    </source>
</evidence>
<name>A0AA41H966_9BURK</name>
<comment type="caution">
    <text evidence="2">The sequence shown here is derived from an EMBL/GenBank/DDBJ whole genome shotgun (WGS) entry which is preliminary data.</text>
</comment>
<dbReference type="EMBL" id="JAHTGR010000001">
    <property type="protein sequence ID" value="MBV6319463.1"/>
    <property type="molecule type" value="Genomic_DNA"/>
</dbReference>
<dbReference type="InterPro" id="IPR000421">
    <property type="entry name" value="FA58C"/>
</dbReference>
<reference evidence="3" key="2">
    <citation type="submission" date="2022-03" db="EMBL/GenBank/DDBJ databases">
        <title>Genome Encyclopedia of Bacteria and Archaea VI: Functional Genomics of Type Strains.</title>
        <authorList>
            <person name="Whitman W."/>
        </authorList>
    </citation>
    <scope>NUCLEOTIDE SEQUENCE</scope>
    <source>
        <strain evidence="3">HSC-15S17</strain>
    </source>
</reference>
<protein>
    <submittedName>
        <fullName evidence="2">Discoidin domain-containing protein</fullName>
    </submittedName>
    <submittedName>
        <fullName evidence="3">Fe-S cluster assembly iron-binding protein IscA</fullName>
    </submittedName>
</protein>
<reference evidence="2" key="1">
    <citation type="submission" date="2021-07" db="EMBL/GenBank/DDBJ databases">
        <title>Characterization of violacein-producing bacteria and related species.</title>
        <authorList>
            <person name="Wilson H.S."/>
            <person name="De Leon M.E."/>
        </authorList>
    </citation>
    <scope>NUCLEOTIDE SEQUENCE</scope>
    <source>
        <strain evidence="2">HSC-15S17</strain>
    </source>
</reference>
<proteinExistence type="predicted"/>
<dbReference type="Proteomes" id="UP001155901">
    <property type="component" value="Unassembled WGS sequence"/>
</dbReference>
<evidence type="ECO:0000313" key="5">
    <source>
        <dbReference type="Proteomes" id="UP001162889"/>
    </source>
</evidence>
<dbReference type="RefSeq" id="WP_217940131.1">
    <property type="nucleotide sequence ID" value="NZ_JAHTGR010000001.1"/>
</dbReference>
<dbReference type="Proteomes" id="UP001162889">
    <property type="component" value="Unassembled WGS sequence"/>
</dbReference>
<dbReference type="Pfam" id="PF00754">
    <property type="entry name" value="F5_F8_type_C"/>
    <property type="match status" value="2"/>
</dbReference>
<feature type="domain" description="F5/8 type C" evidence="1">
    <location>
        <begin position="527"/>
        <end position="637"/>
    </location>
</feature>
<evidence type="ECO:0000259" key="1">
    <source>
        <dbReference type="Pfam" id="PF00754"/>
    </source>
</evidence>
<dbReference type="AlphaFoldDB" id="A0AA41H966"/>
<keyword evidence="5" id="KW-1185">Reference proteome</keyword>
<feature type="domain" description="F5/8 type C" evidence="1">
    <location>
        <begin position="284"/>
        <end position="389"/>
    </location>
</feature>